<evidence type="ECO:0000313" key="2">
    <source>
        <dbReference type="EMBL" id="CRK46362.1"/>
    </source>
</evidence>
<feature type="compositionally biased region" description="Low complexity" evidence="1">
    <location>
        <begin position="17"/>
        <end position="26"/>
    </location>
</feature>
<feature type="region of interest" description="Disordered" evidence="1">
    <location>
        <begin position="370"/>
        <end position="390"/>
    </location>
</feature>
<evidence type="ECO:0000256" key="1">
    <source>
        <dbReference type="SAM" id="MobiDB-lite"/>
    </source>
</evidence>
<proteinExistence type="predicted"/>
<accession>A0A0G4NIQ3</accession>
<dbReference type="AlphaFoldDB" id="A0A0G4NIQ3"/>
<reference evidence="3" key="1">
    <citation type="submission" date="2015-05" db="EMBL/GenBank/DDBJ databases">
        <authorList>
            <person name="Fogelqvist Johan"/>
        </authorList>
    </citation>
    <scope>NUCLEOTIDE SEQUENCE [LARGE SCALE GENOMIC DNA]</scope>
</reference>
<organism evidence="2 3">
    <name type="scientific">Verticillium longisporum</name>
    <name type="common">Verticillium dahliae var. longisporum</name>
    <dbReference type="NCBI Taxonomy" id="100787"/>
    <lineage>
        <taxon>Eukaryota</taxon>
        <taxon>Fungi</taxon>
        <taxon>Dikarya</taxon>
        <taxon>Ascomycota</taxon>
        <taxon>Pezizomycotina</taxon>
        <taxon>Sordariomycetes</taxon>
        <taxon>Hypocreomycetidae</taxon>
        <taxon>Glomerellales</taxon>
        <taxon>Plectosphaerellaceae</taxon>
        <taxon>Verticillium</taxon>
    </lineage>
</organism>
<evidence type="ECO:0000313" key="3">
    <source>
        <dbReference type="Proteomes" id="UP000045706"/>
    </source>
</evidence>
<sequence>MAIPRRDPGAPPPAPAHIPHIHAVPPRSRPHVATTTTSSFAMPPPTYSSLAELSLAASVLLPRRLTASGSAIPPALRRCCRRPNGRLVWDALFDDGLARAAARFVVAILTNHVRRMLLPWLGAWVCATPLADLKMASGSPHLFLDAQLLASAPAAFGGVALMMAQKAVVDLLGGAAARMVVGADANGAPRTARDDPRRRRVEVATVGVLVWALAAAEYVQARTFHAVAVVIAVWKLVSGPSECSPAAYPRTPASVLAKYFSSLAILTNHVRRMLAPSLGAWVCATPLAALKLAVGSPHLFLDAQLVLASAPAAWGAVAQKGAVDLLGGAAARMIVEADAKSASGTAREVAVVGVLVWALAAADVTGDITSRGSTTNSSKDHTAGQINEDT</sequence>
<dbReference type="EMBL" id="CVQI01035606">
    <property type="protein sequence ID" value="CRK46362.1"/>
    <property type="molecule type" value="Genomic_DNA"/>
</dbReference>
<name>A0A0G4NIQ3_VERLO</name>
<gene>
    <name evidence="2" type="ORF">BN1723_007016</name>
</gene>
<feature type="region of interest" description="Disordered" evidence="1">
    <location>
        <begin position="1"/>
        <end position="40"/>
    </location>
</feature>
<dbReference type="Proteomes" id="UP000045706">
    <property type="component" value="Unassembled WGS sequence"/>
</dbReference>
<protein>
    <submittedName>
        <fullName evidence="2">Uncharacterized protein</fullName>
    </submittedName>
</protein>